<dbReference type="GO" id="GO:0005524">
    <property type="term" value="F:ATP binding"/>
    <property type="evidence" value="ECO:0007669"/>
    <property type="project" value="UniProtKB-KW"/>
</dbReference>
<dbReference type="Pfam" id="PF08352">
    <property type="entry name" value="oligo_HPY"/>
    <property type="match status" value="2"/>
</dbReference>
<dbReference type="EMBL" id="CP163441">
    <property type="protein sequence ID" value="XDQ44396.1"/>
    <property type="molecule type" value="Genomic_DNA"/>
</dbReference>
<dbReference type="NCBIfam" id="NF007739">
    <property type="entry name" value="PRK10419.1"/>
    <property type="match status" value="2"/>
</dbReference>
<dbReference type="PROSITE" id="PS50893">
    <property type="entry name" value="ABC_TRANSPORTER_2"/>
    <property type="match status" value="2"/>
</dbReference>
<sequence length="815" mass="84037">MSTGPAARGPAAPVLQVRGLTVAFGAGRRRPAVPVVRGVDLVLRRGEVLGLVGESGAGKSLTALSLLGLAPPGAQVGGSVRLLGEEVLGRPERELAALRGSRIAMVFQDPLHAFTPVLRVGDQIAEALRIHERPRPRRETALRRAVELLDFVGVPQPSRAARALPHQLSGGMLQRAMIAMAVANRPAVLVADEPTSALDVTVQAQVLEALAAARQETGAALLLVTHDLGVVAGAADRVAVLYAGRVVETGPAEGVLCRPRMPYTLGLVGSVPRLDTRTPPTPVPGTAPAPGSIGPGCPFAARCPLAEPECRAAEPPLTGVDSPSRAGTSAPDAHTAACRRIPEVRHWSAADLFGRPPADTPELDVTATEPPAHPSTTPADAPATAAAEGAPAGPWRPAVDTPGRPGRPADSPSKTTGDTAACPAAEASAPPTAAPPSGTDSTEHTPAAAPAGSRRRATEAFAHASSPNSAGGRAEGTVPGAGSVGEVVLSVSGLGRSYRLPGFRQRRAPVVRAVEYVDLEVRRGQTLALVGESGAGKSTTLREIASLAAPQAGRVEVLGQDTALLSRRAARELRTAVQLVPQDPASSLDPRMPVGDIVAEPLHAARVPPAVVAARVPRLLTQVGLRPVDADGYPHEFSGGQRQRVAIARALAVGPALLLLDEPVSALDVSVQAGILDLLLRLKRALGPAYLLVSHDLAVVRQLADRVSVMYAGRTVETGGVAEVFGRPRHPYTRALLSAVPLPDPVAERSRRRIVLPAGPGPGPRAVSGCAFRARCPVQALLPAAGRGRCAAETPRARPAGEAAGHTVSCHFPHR</sequence>
<evidence type="ECO:0000259" key="9">
    <source>
        <dbReference type="PROSITE" id="PS50893"/>
    </source>
</evidence>
<evidence type="ECO:0000256" key="4">
    <source>
        <dbReference type="ARBA" id="ARBA00022475"/>
    </source>
</evidence>
<dbReference type="RefSeq" id="WP_369223314.1">
    <property type="nucleotide sequence ID" value="NZ_CP163441.1"/>
</dbReference>
<keyword evidence="6 10" id="KW-0067">ATP-binding</keyword>
<name>A0AB39QQ87_9ACTN</name>
<dbReference type="InterPro" id="IPR003593">
    <property type="entry name" value="AAA+_ATPase"/>
</dbReference>
<dbReference type="InterPro" id="IPR027417">
    <property type="entry name" value="P-loop_NTPase"/>
</dbReference>
<dbReference type="NCBIfam" id="TIGR01727">
    <property type="entry name" value="oligo_HPY"/>
    <property type="match status" value="2"/>
</dbReference>
<accession>A0AB39QQ87</accession>
<feature type="compositionally biased region" description="Low complexity" evidence="8">
    <location>
        <begin position="420"/>
        <end position="431"/>
    </location>
</feature>
<evidence type="ECO:0000256" key="1">
    <source>
        <dbReference type="ARBA" id="ARBA00004202"/>
    </source>
</evidence>
<dbReference type="FunFam" id="3.40.50.300:FF:000016">
    <property type="entry name" value="Oligopeptide ABC transporter ATP-binding component"/>
    <property type="match status" value="1"/>
</dbReference>
<evidence type="ECO:0000256" key="3">
    <source>
        <dbReference type="ARBA" id="ARBA00022448"/>
    </source>
</evidence>
<dbReference type="NCBIfam" id="NF008453">
    <property type="entry name" value="PRK11308.1"/>
    <property type="match status" value="2"/>
</dbReference>
<feature type="domain" description="ABC transporter" evidence="9">
    <location>
        <begin position="498"/>
        <end position="737"/>
    </location>
</feature>
<evidence type="ECO:0000256" key="8">
    <source>
        <dbReference type="SAM" id="MobiDB-lite"/>
    </source>
</evidence>
<dbReference type="GO" id="GO:0005886">
    <property type="term" value="C:plasma membrane"/>
    <property type="evidence" value="ECO:0007669"/>
    <property type="project" value="UniProtKB-SubCell"/>
</dbReference>
<evidence type="ECO:0000256" key="6">
    <source>
        <dbReference type="ARBA" id="ARBA00022840"/>
    </source>
</evidence>
<comment type="subcellular location">
    <subcellularLocation>
        <location evidence="1">Cell membrane</location>
        <topology evidence="1">Peripheral membrane protein</topology>
    </subcellularLocation>
</comment>
<feature type="region of interest" description="Disordered" evidence="8">
    <location>
        <begin position="314"/>
        <end position="336"/>
    </location>
</feature>
<organism evidence="10">
    <name type="scientific">Streptomyces sp. R39</name>
    <dbReference type="NCBI Taxonomy" id="3238631"/>
    <lineage>
        <taxon>Bacteria</taxon>
        <taxon>Bacillati</taxon>
        <taxon>Actinomycetota</taxon>
        <taxon>Actinomycetes</taxon>
        <taxon>Kitasatosporales</taxon>
        <taxon>Streptomycetaceae</taxon>
        <taxon>Streptomyces</taxon>
    </lineage>
</organism>
<keyword evidence="3" id="KW-0813">Transport</keyword>
<gene>
    <name evidence="10" type="ORF">AB5J52_20225</name>
</gene>
<dbReference type="InterPro" id="IPR003439">
    <property type="entry name" value="ABC_transporter-like_ATP-bd"/>
</dbReference>
<dbReference type="InterPro" id="IPR013563">
    <property type="entry name" value="Oligopep_ABC_C"/>
</dbReference>
<dbReference type="SMART" id="SM00382">
    <property type="entry name" value="AAA"/>
    <property type="match status" value="2"/>
</dbReference>
<keyword evidence="7" id="KW-0472">Membrane</keyword>
<keyword evidence="5" id="KW-0547">Nucleotide-binding</keyword>
<dbReference type="PANTHER" id="PTHR43297">
    <property type="entry name" value="OLIGOPEPTIDE TRANSPORT ATP-BINDING PROTEIN APPD"/>
    <property type="match status" value="1"/>
</dbReference>
<feature type="region of interest" description="Disordered" evidence="8">
    <location>
        <begin position="352"/>
        <end position="478"/>
    </location>
</feature>
<dbReference type="InterPro" id="IPR017871">
    <property type="entry name" value="ABC_transporter-like_CS"/>
</dbReference>
<evidence type="ECO:0000256" key="5">
    <source>
        <dbReference type="ARBA" id="ARBA00022741"/>
    </source>
</evidence>
<dbReference type="Gene3D" id="3.40.50.300">
    <property type="entry name" value="P-loop containing nucleotide triphosphate hydrolases"/>
    <property type="match status" value="2"/>
</dbReference>
<dbReference type="AlphaFoldDB" id="A0AB39QQ87"/>
<dbReference type="PANTHER" id="PTHR43297:SF2">
    <property type="entry name" value="DIPEPTIDE TRANSPORT ATP-BINDING PROTEIN DPPD"/>
    <property type="match status" value="1"/>
</dbReference>
<proteinExistence type="inferred from homology"/>
<dbReference type="PROSITE" id="PS00211">
    <property type="entry name" value="ABC_TRANSPORTER_1"/>
    <property type="match status" value="2"/>
</dbReference>
<dbReference type="GO" id="GO:0016887">
    <property type="term" value="F:ATP hydrolysis activity"/>
    <property type="evidence" value="ECO:0007669"/>
    <property type="project" value="InterPro"/>
</dbReference>
<feature type="domain" description="ABC transporter" evidence="9">
    <location>
        <begin position="15"/>
        <end position="268"/>
    </location>
</feature>
<evidence type="ECO:0000256" key="7">
    <source>
        <dbReference type="ARBA" id="ARBA00023136"/>
    </source>
</evidence>
<protein>
    <submittedName>
        <fullName evidence="10">Dipeptide ABC transporter ATP-binding protein</fullName>
    </submittedName>
</protein>
<evidence type="ECO:0000313" key="10">
    <source>
        <dbReference type="EMBL" id="XDQ44396.1"/>
    </source>
</evidence>
<reference evidence="10" key="1">
    <citation type="submission" date="2024-07" db="EMBL/GenBank/DDBJ databases">
        <authorList>
            <person name="Yu S.T."/>
        </authorList>
    </citation>
    <scope>NUCLEOTIDE SEQUENCE</scope>
    <source>
        <strain evidence="10">R39</strain>
    </source>
</reference>
<feature type="compositionally biased region" description="Low complexity" evidence="8">
    <location>
        <begin position="374"/>
        <end position="398"/>
    </location>
</feature>
<comment type="similarity">
    <text evidence="2">Belongs to the ABC transporter superfamily.</text>
</comment>
<dbReference type="InterPro" id="IPR050388">
    <property type="entry name" value="ABC_Ni/Peptide_Import"/>
</dbReference>
<dbReference type="GO" id="GO:0015833">
    <property type="term" value="P:peptide transport"/>
    <property type="evidence" value="ECO:0007669"/>
    <property type="project" value="InterPro"/>
</dbReference>
<dbReference type="SUPFAM" id="SSF52540">
    <property type="entry name" value="P-loop containing nucleoside triphosphate hydrolases"/>
    <property type="match status" value="2"/>
</dbReference>
<keyword evidence="4" id="KW-1003">Cell membrane</keyword>
<dbReference type="CDD" id="cd03257">
    <property type="entry name" value="ABC_NikE_OppD_transporters"/>
    <property type="match status" value="2"/>
</dbReference>
<dbReference type="Pfam" id="PF00005">
    <property type="entry name" value="ABC_tran"/>
    <property type="match status" value="2"/>
</dbReference>
<evidence type="ECO:0000256" key="2">
    <source>
        <dbReference type="ARBA" id="ARBA00005417"/>
    </source>
</evidence>